<sequence>MGFTPLAEYGHSSLLIKNTIYIPGGDHTTKTTVSSLFALDVSQPWPSIKPPWVDRTSDAGIVTTPISAFYAMFPSADGDSFYVWGGGNDDRKALIQNGFAQYNTVTRTWSLPSSIVNMPSQRRFVRAACTSSGVAYMWSGISDHNGQMVIIGGYYNAQVGTKVTNTFVSMTDIPMF</sequence>
<accession>A0A433QH84</accession>
<feature type="non-terminal residue" evidence="1">
    <location>
        <position position="176"/>
    </location>
</feature>
<dbReference type="EMBL" id="RBNJ01005543">
    <property type="protein sequence ID" value="RUS29153.1"/>
    <property type="molecule type" value="Genomic_DNA"/>
</dbReference>
<keyword evidence="2" id="KW-1185">Reference proteome</keyword>
<reference evidence="1 2" key="1">
    <citation type="journal article" date="2018" name="New Phytol.">
        <title>Phylogenomics of Endogonaceae and evolution of mycorrhizas within Mucoromycota.</title>
        <authorList>
            <person name="Chang Y."/>
            <person name="Desiro A."/>
            <person name="Na H."/>
            <person name="Sandor L."/>
            <person name="Lipzen A."/>
            <person name="Clum A."/>
            <person name="Barry K."/>
            <person name="Grigoriev I.V."/>
            <person name="Martin F.M."/>
            <person name="Stajich J.E."/>
            <person name="Smith M.E."/>
            <person name="Bonito G."/>
            <person name="Spatafora J.W."/>
        </authorList>
    </citation>
    <scope>NUCLEOTIDE SEQUENCE [LARGE SCALE GENOMIC DNA]</scope>
    <source>
        <strain evidence="1 2">AD002</strain>
    </source>
</reference>
<evidence type="ECO:0008006" key="3">
    <source>
        <dbReference type="Google" id="ProtNLM"/>
    </source>
</evidence>
<dbReference type="InterPro" id="IPR015915">
    <property type="entry name" value="Kelch-typ_b-propeller"/>
</dbReference>
<evidence type="ECO:0000313" key="1">
    <source>
        <dbReference type="EMBL" id="RUS29153.1"/>
    </source>
</evidence>
<name>A0A433QH84_9FUNG</name>
<dbReference type="SUPFAM" id="SSF50965">
    <property type="entry name" value="Galactose oxidase, central domain"/>
    <property type="match status" value="1"/>
</dbReference>
<organism evidence="1 2">
    <name type="scientific">Jimgerdemannia flammicorona</name>
    <dbReference type="NCBI Taxonomy" id="994334"/>
    <lineage>
        <taxon>Eukaryota</taxon>
        <taxon>Fungi</taxon>
        <taxon>Fungi incertae sedis</taxon>
        <taxon>Mucoromycota</taxon>
        <taxon>Mucoromycotina</taxon>
        <taxon>Endogonomycetes</taxon>
        <taxon>Endogonales</taxon>
        <taxon>Endogonaceae</taxon>
        <taxon>Jimgerdemannia</taxon>
    </lineage>
</organism>
<protein>
    <recommendedName>
        <fullName evidence="3">Galactose oxidase</fullName>
    </recommendedName>
</protein>
<comment type="caution">
    <text evidence="1">The sequence shown here is derived from an EMBL/GenBank/DDBJ whole genome shotgun (WGS) entry which is preliminary data.</text>
</comment>
<dbReference type="Gene3D" id="2.120.10.80">
    <property type="entry name" value="Kelch-type beta propeller"/>
    <property type="match status" value="1"/>
</dbReference>
<dbReference type="Proteomes" id="UP000274822">
    <property type="component" value="Unassembled WGS sequence"/>
</dbReference>
<proteinExistence type="predicted"/>
<dbReference type="AlphaFoldDB" id="A0A433QH84"/>
<evidence type="ECO:0000313" key="2">
    <source>
        <dbReference type="Proteomes" id="UP000274822"/>
    </source>
</evidence>
<gene>
    <name evidence="1" type="ORF">BC938DRAFT_480985</name>
</gene>
<dbReference type="InterPro" id="IPR011043">
    <property type="entry name" value="Gal_Oxase/kelch_b-propeller"/>
</dbReference>